<evidence type="ECO:0000313" key="2">
    <source>
        <dbReference type="Proteomes" id="UP000006727"/>
    </source>
</evidence>
<proteinExistence type="predicted"/>
<dbReference type="Proteomes" id="UP000006727">
    <property type="component" value="Chromosome 24"/>
</dbReference>
<reference evidence="1" key="3">
    <citation type="submission" date="2020-12" db="UniProtKB">
        <authorList>
            <consortium name="EnsemblPlants"/>
        </authorList>
    </citation>
    <scope>IDENTIFICATION</scope>
</reference>
<sequence>MRGEKGWGKNEGKNEYVHVTEFVCFVFCLFSFKCPGGCMSACLWRSGGLCLLFIPQTTSA</sequence>
<protein>
    <submittedName>
        <fullName evidence="1">Uncharacterized protein</fullName>
    </submittedName>
</protein>
<dbReference type="EMBL" id="ABEU02000024">
    <property type="status" value="NOT_ANNOTATED_CDS"/>
    <property type="molecule type" value="Genomic_DNA"/>
</dbReference>
<dbReference type="EnsemblPlants" id="Pp3c24_17860V3.1">
    <property type="protein sequence ID" value="PAC:32910322.CDS.1"/>
    <property type="gene ID" value="Pp3c24_17860"/>
</dbReference>
<name>A0A7I4EQH3_PHYPA</name>
<reference evidence="1 2" key="2">
    <citation type="journal article" date="2018" name="Plant J.">
        <title>The Physcomitrella patens chromosome-scale assembly reveals moss genome structure and evolution.</title>
        <authorList>
            <person name="Lang D."/>
            <person name="Ullrich K.K."/>
            <person name="Murat F."/>
            <person name="Fuchs J."/>
            <person name="Jenkins J."/>
            <person name="Haas F.B."/>
            <person name="Piednoel M."/>
            <person name="Gundlach H."/>
            <person name="Van Bel M."/>
            <person name="Meyberg R."/>
            <person name="Vives C."/>
            <person name="Morata J."/>
            <person name="Symeonidi A."/>
            <person name="Hiss M."/>
            <person name="Muchero W."/>
            <person name="Kamisugi Y."/>
            <person name="Saleh O."/>
            <person name="Blanc G."/>
            <person name="Decker E.L."/>
            <person name="van Gessel N."/>
            <person name="Grimwood J."/>
            <person name="Hayes R.D."/>
            <person name="Graham S.W."/>
            <person name="Gunter L.E."/>
            <person name="McDaniel S.F."/>
            <person name="Hoernstein S.N.W."/>
            <person name="Larsson A."/>
            <person name="Li F.W."/>
            <person name="Perroud P.F."/>
            <person name="Phillips J."/>
            <person name="Ranjan P."/>
            <person name="Rokshar D.S."/>
            <person name="Rothfels C.J."/>
            <person name="Schneider L."/>
            <person name="Shu S."/>
            <person name="Stevenson D.W."/>
            <person name="Thummler F."/>
            <person name="Tillich M."/>
            <person name="Villarreal Aguilar J.C."/>
            <person name="Widiez T."/>
            <person name="Wong G.K."/>
            <person name="Wymore A."/>
            <person name="Zhang Y."/>
            <person name="Zimmer A.D."/>
            <person name="Quatrano R.S."/>
            <person name="Mayer K.F.X."/>
            <person name="Goodstein D."/>
            <person name="Casacuberta J.M."/>
            <person name="Vandepoele K."/>
            <person name="Reski R."/>
            <person name="Cuming A.C."/>
            <person name="Tuskan G.A."/>
            <person name="Maumus F."/>
            <person name="Salse J."/>
            <person name="Schmutz J."/>
            <person name="Rensing S.A."/>
        </authorList>
    </citation>
    <scope>NUCLEOTIDE SEQUENCE [LARGE SCALE GENOMIC DNA]</scope>
    <source>
        <strain evidence="1 2">cv. Gransden 2004</strain>
    </source>
</reference>
<dbReference type="Gramene" id="Pp3c24_17860V3.2">
    <property type="protein sequence ID" value="PAC:32910323.CDS.1"/>
    <property type="gene ID" value="Pp3c24_17860"/>
</dbReference>
<organism evidence="1 2">
    <name type="scientific">Physcomitrium patens</name>
    <name type="common">Spreading-leaved earth moss</name>
    <name type="synonym">Physcomitrella patens</name>
    <dbReference type="NCBI Taxonomy" id="3218"/>
    <lineage>
        <taxon>Eukaryota</taxon>
        <taxon>Viridiplantae</taxon>
        <taxon>Streptophyta</taxon>
        <taxon>Embryophyta</taxon>
        <taxon>Bryophyta</taxon>
        <taxon>Bryophytina</taxon>
        <taxon>Bryopsida</taxon>
        <taxon>Funariidae</taxon>
        <taxon>Funariales</taxon>
        <taxon>Funariaceae</taxon>
        <taxon>Physcomitrium</taxon>
    </lineage>
</organism>
<reference evidence="1 2" key="1">
    <citation type="journal article" date="2008" name="Science">
        <title>The Physcomitrella genome reveals evolutionary insights into the conquest of land by plants.</title>
        <authorList>
            <person name="Rensing S."/>
            <person name="Lang D."/>
            <person name="Zimmer A."/>
            <person name="Terry A."/>
            <person name="Salamov A."/>
            <person name="Shapiro H."/>
            <person name="Nishiyama T."/>
            <person name="Perroud P.-F."/>
            <person name="Lindquist E."/>
            <person name="Kamisugi Y."/>
            <person name="Tanahashi T."/>
            <person name="Sakakibara K."/>
            <person name="Fujita T."/>
            <person name="Oishi K."/>
            <person name="Shin-I T."/>
            <person name="Kuroki Y."/>
            <person name="Toyoda A."/>
            <person name="Suzuki Y."/>
            <person name="Hashimoto A."/>
            <person name="Yamaguchi K."/>
            <person name="Sugano A."/>
            <person name="Kohara Y."/>
            <person name="Fujiyama A."/>
            <person name="Anterola A."/>
            <person name="Aoki S."/>
            <person name="Ashton N."/>
            <person name="Barbazuk W.B."/>
            <person name="Barker E."/>
            <person name="Bennetzen J."/>
            <person name="Bezanilla M."/>
            <person name="Blankenship R."/>
            <person name="Cho S.H."/>
            <person name="Dutcher S."/>
            <person name="Estelle M."/>
            <person name="Fawcett J.A."/>
            <person name="Gundlach H."/>
            <person name="Hanada K."/>
            <person name="Heyl A."/>
            <person name="Hicks K.A."/>
            <person name="Hugh J."/>
            <person name="Lohr M."/>
            <person name="Mayer K."/>
            <person name="Melkozernov A."/>
            <person name="Murata T."/>
            <person name="Nelson D."/>
            <person name="Pils B."/>
            <person name="Prigge M."/>
            <person name="Reiss B."/>
            <person name="Renner T."/>
            <person name="Rombauts S."/>
            <person name="Rushton P."/>
            <person name="Sanderfoot A."/>
            <person name="Schween G."/>
            <person name="Shiu S.-H."/>
            <person name="Stueber K."/>
            <person name="Theodoulou F.L."/>
            <person name="Tu H."/>
            <person name="Van de Peer Y."/>
            <person name="Verrier P.J."/>
            <person name="Waters E."/>
            <person name="Wood A."/>
            <person name="Yang L."/>
            <person name="Cove D."/>
            <person name="Cuming A."/>
            <person name="Hasebe M."/>
            <person name="Lucas S."/>
            <person name="Mishler D.B."/>
            <person name="Reski R."/>
            <person name="Grigoriev I."/>
            <person name="Quatrano R.S."/>
            <person name="Boore J.L."/>
        </authorList>
    </citation>
    <scope>NUCLEOTIDE SEQUENCE [LARGE SCALE GENOMIC DNA]</scope>
    <source>
        <strain evidence="1 2">cv. Gransden 2004</strain>
    </source>
</reference>
<accession>A0A7I4EQH3</accession>
<dbReference type="Gramene" id="Pp3c24_17860V3.1">
    <property type="protein sequence ID" value="PAC:32910322.CDS.1"/>
    <property type="gene ID" value="Pp3c24_17860"/>
</dbReference>
<dbReference type="AlphaFoldDB" id="A0A7I4EQH3"/>
<keyword evidence="2" id="KW-1185">Reference proteome</keyword>
<dbReference type="EnsemblPlants" id="Pp3c24_17860V3.2">
    <property type="protein sequence ID" value="PAC:32910323.CDS.1"/>
    <property type="gene ID" value="Pp3c24_17860"/>
</dbReference>
<evidence type="ECO:0000313" key="1">
    <source>
        <dbReference type="EnsemblPlants" id="PAC:32910322.CDS.1"/>
    </source>
</evidence>
<dbReference type="InParanoid" id="A0A7I4EQH3"/>